<dbReference type="InterPro" id="IPR004452">
    <property type="entry name" value="LutB/LldF"/>
</dbReference>
<keyword evidence="7" id="KW-0411">Iron-sulfur</keyword>
<dbReference type="PANTHER" id="PTHR47153">
    <property type="entry name" value="LACTATE UTILIZATION PROTEIN B"/>
    <property type="match status" value="1"/>
</dbReference>
<evidence type="ECO:0000256" key="3">
    <source>
        <dbReference type="ARBA" id="ARBA00022723"/>
    </source>
</evidence>
<evidence type="ECO:0000256" key="5">
    <source>
        <dbReference type="ARBA" id="ARBA00022982"/>
    </source>
</evidence>
<evidence type="ECO:0000256" key="1">
    <source>
        <dbReference type="ARBA" id="ARBA00022448"/>
    </source>
</evidence>
<gene>
    <name evidence="9" type="ORF">GA0061070_103250</name>
</gene>
<dbReference type="InterPro" id="IPR024569">
    <property type="entry name" value="LutB_C"/>
</dbReference>
<evidence type="ECO:0000256" key="7">
    <source>
        <dbReference type="ARBA" id="ARBA00023014"/>
    </source>
</evidence>
<keyword evidence="4" id="KW-0677">Repeat</keyword>
<reference evidence="10" key="1">
    <citation type="submission" date="2016-08" db="EMBL/GenBank/DDBJ databases">
        <authorList>
            <person name="Varghese N."/>
            <person name="Submissions Spin"/>
        </authorList>
    </citation>
    <scope>NUCLEOTIDE SEQUENCE [LARGE SCALE GENOMIC DNA]</scope>
    <source>
        <strain evidence="10">REICA_142</strain>
    </source>
</reference>
<dbReference type="Gene3D" id="1.10.1060.10">
    <property type="entry name" value="Alpha-helical ferredoxin"/>
    <property type="match status" value="1"/>
</dbReference>
<dbReference type="Pfam" id="PF02589">
    <property type="entry name" value="LUD_dom"/>
    <property type="match status" value="1"/>
</dbReference>
<keyword evidence="5" id="KW-0249">Electron transport</keyword>
<accession>A0A1C4F815</accession>
<dbReference type="AlphaFoldDB" id="A0A1C4F815"/>
<dbReference type="PROSITE" id="PS51379">
    <property type="entry name" value="4FE4S_FER_2"/>
    <property type="match status" value="1"/>
</dbReference>
<dbReference type="InterPro" id="IPR024185">
    <property type="entry name" value="FTHF_cligase-like_sf"/>
</dbReference>
<dbReference type="InterPro" id="IPR037171">
    <property type="entry name" value="NagB/RpiA_transferase-like"/>
</dbReference>
<dbReference type="GO" id="GO:0051539">
    <property type="term" value="F:4 iron, 4 sulfur cluster binding"/>
    <property type="evidence" value="ECO:0007669"/>
    <property type="project" value="UniProtKB-KW"/>
</dbReference>
<dbReference type="Proteomes" id="UP000198515">
    <property type="component" value="Unassembled WGS sequence"/>
</dbReference>
<dbReference type="InterPro" id="IPR009051">
    <property type="entry name" value="Helical_ferredxn"/>
</dbReference>
<evidence type="ECO:0000313" key="9">
    <source>
        <dbReference type="EMBL" id="SCC51825.1"/>
    </source>
</evidence>
<organism evidence="9 10">
    <name type="scientific">Kosakonia oryziphila</name>
    <dbReference type="NCBI Taxonomy" id="1005667"/>
    <lineage>
        <taxon>Bacteria</taxon>
        <taxon>Pseudomonadati</taxon>
        <taxon>Pseudomonadota</taxon>
        <taxon>Gammaproteobacteria</taxon>
        <taxon>Enterobacterales</taxon>
        <taxon>Enterobacteriaceae</taxon>
        <taxon>Kosakonia</taxon>
    </lineage>
</organism>
<dbReference type="SUPFAM" id="SSF46548">
    <property type="entry name" value="alpha-helical ferredoxin"/>
    <property type="match status" value="1"/>
</dbReference>
<dbReference type="EMBL" id="FMBC01000032">
    <property type="protein sequence ID" value="SCC51825.1"/>
    <property type="molecule type" value="Genomic_DNA"/>
</dbReference>
<dbReference type="SUPFAM" id="SSF100950">
    <property type="entry name" value="NagB/RpiA/CoA transferase-like"/>
    <property type="match status" value="1"/>
</dbReference>
<keyword evidence="2" id="KW-0004">4Fe-4S</keyword>
<dbReference type="OrthoDB" id="5289041at2"/>
<feature type="domain" description="4Fe-4S ferredoxin-type" evidence="8">
    <location>
        <begin position="303"/>
        <end position="333"/>
    </location>
</feature>
<keyword evidence="3" id="KW-0479">Metal-binding</keyword>
<dbReference type="Pfam" id="PF11870">
    <property type="entry name" value="LutB_C"/>
    <property type="match status" value="1"/>
</dbReference>
<keyword evidence="6" id="KW-0408">Iron</keyword>
<keyword evidence="1" id="KW-0813">Transport</keyword>
<dbReference type="GO" id="GO:0046872">
    <property type="term" value="F:metal ion binding"/>
    <property type="evidence" value="ECO:0007669"/>
    <property type="project" value="UniProtKB-KW"/>
</dbReference>
<dbReference type="InterPro" id="IPR017896">
    <property type="entry name" value="4Fe4S_Fe-S-bd"/>
</dbReference>
<name>A0A1C4F815_9ENTR</name>
<dbReference type="InterPro" id="IPR003741">
    <property type="entry name" value="LUD_dom"/>
</dbReference>
<keyword evidence="10" id="KW-1185">Reference proteome</keyword>
<evidence type="ECO:0000256" key="2">
    <source>
        <dbReference type="ARBA" id="ARBA00022485"/>
    </source>
</evidence>
<dbReference type="Gene3D" id="3.40.50.10420">
    <property type="entry name" value="NagB/RpiA/CoA transferase-like"/>
    <property type="match status" value="1"/>
</dbReference>
<dbReference type="InterPro" id="IPR017900">
    <property type="entry name" value="4Fe4S_Fe_S_CS"/>
</dbReference>
<dbReference type="PROSITE" id="PS00198">
    <property type="entry name" value="4FE4S_FER_1"/>
    <property type="match status" value="2"/>
</dbReference>
<dbReference type="RefSeq" id="WP_090136976.1">
    <property type="nucleotide sequence ID" value="NZ_FMBC01000032.1"/>
</dbReference>
<dbReference type="NCBIfam" id="TIGR00273">
    <property type="entry name" value="LutB/LldF family L-lactate oxidation iron-sulfur protein"/>
    <property type="match status" value="1"/>
</dbReference>
<evidence type="ECO:0000259" key="8">
    <source>
        <dbReference type="PROSITE" id="PS51379"/>
    </source>
</evidence>
<proteinExistence type="predicted"/>
<dbReference type="PANTHER" id="PTHR47153:SF2">
    <property type="entry name" value="LACTATE UTILIZATION PROTEIN B"/>
    <property type="match status" value="1"/>
</dbReference>
<dbReference type="Pfam" id="PF13183">
    <property type="entry name" value="Fer4_8"/>
    <property type="match status" value="1"/>
</dbReference>
<evidence type="ECO:0000256" key="6">
    <source>
        <dbReference type="ARBA" id="ARBA00023004"/>
    </source>
</evidence>
<evidence type="ECO:0000256" key="4">
    <source>
        <dbReference type="ARBA" id="ARBA00022737"/>
    </source>
</evidence>
<sequence length="477" mass="53236">MYLKTSNLPFYDRVQQQIDDPVMRHAVANAQDRIGINRQKMVDELENWPDWRSRAAEIRAHVLDNLDAYLYQLSEKVSANGGHVFFADTREDATRYILQIAQQKHARKIVKSKSMVTEEIGMNVALENAGIEVVETDLGEYILQLAKDAPSHVVVPAIHKDRHQIQRILREKLGYEGPETPEAMTRFIRQKIRADFLNADIGITGCNFAVAETGTISLVSNEGNARLCTTVPRTHIAVMGMERVVPTFAELDIILTMLARNAVGARLTGYNTWLTGPKKSAESDGPEEFHLVIVDNGRSRVLGSPFQDILRCIRCGACMNTCPAYRHIGGHGYGSIYPGPVGAVLSPLLGGYDDFKNLPYACSLCTACDDVCPVRIPLSSLILQHRRTLAESGMTPAMERHTVHLFNYVNRHHSLWKVGMVAGARAAQLMIHNGKTPFSIAAIRKWTEARDLPEADGASFRSWFKTHQKQHKNGEEA</sequence>
<evidence type="ECO:0000313" key="10">
    <source>
        <dbReference type="Proteomes" id="UP000198515"/>
    </source>
</evidence>
<protein>
    <submittedName>
        <fullName evidence="9">L-lactate dehydrogenase complex protein LldF</fullName>
    </submittedName>
</protein>
<dbReference type="GO" id="GO:0006089">
    <property type="term" value="P:lactate metabolic process"/>
    <property type="evidence" value="ECO:0007669"/>
    <property type="project" value="InterPro"/>
</dbReference>